<dbReference type="Pfam" id="PF24871">
    <property type="entry name" value="Piezo_TM1-24"/>
    <property type="match status" value="2"/>
</dbReference>
<feature type="transmembrane region" description="Helical" evidence="2">
    <location>
        <begin position="115"/>
        <end position="136"/>
    </location>
</feature>
<dbReference type="GeneID" id="134287518"/>
<feature type="transmembrane region" description="Helical" evidence="2">
    <location>
        <begin position="179"/>
        <end position="198"/>
    </location>
</feature>
<name>A0ABM1YCG5_AEDAL</name>
<proteinExistence type="predicted"/>
<accession>A0ABM1YCG5</accession>
<dbReference type="InterPro" id="IPR027272">
    <property type="entry name" value="Piezo"/>
</dbReference>
<keyword evidence="2" id="KW-0812">Transmembrane</keyword>
<evidence type="ECO:0000256" key="2">
    <source>
        <dbReference type="SAM" id="Phobius"/>
    </source>
</evidence>
<feature type="transmembrane region" description="Helical" evidence="2">
    <location>
        <begin position="228"/>
        <end position="249"/>
    </location>
</feature>
<protein>
    <recommendedName>
        <fullName evidence="3">Piezo TM1-24 domain-containing protein</fullName>
    </recommendedName>
</protein>
<feature type="domain" description="Piezo TM1-24" evidence="3">
    <location>
        <begin position="425"/>
        <end position="527"/>
    </location>
</feature>
<evidence type="ECO:0000313" key="4">
    <source>
        <dbReference type="EnsemblMetazoa" id="AALFPA23_007884.P10550"/>
    </source>
</evidence>
<keyword evidence="2" id="KW-1133">Transmembrane helix</keyword>
<keyword evidence="2" id="KW-0472">Membrane</keyword>
<feature type="transmembrane region" description="Helical" evidence="2">
    <location>
        <begin position="30"/>
        <end position="47"/>
    </location>
</feature>
<feature type="transmembrane region" description="Helical" evidence="2">
    <location>
        <begin position="204"/>
        <end position="221"/>
    </location>
</feature>
<dbReference type="PANTHER" id="PTHR47049">
    <property type="entry name" value="PIEZO-TYPE MECHANOSENSITIVE ION CHANNEL HOMOLOG"/>
    <property type="match status" value="1"/>
</dbReference>
<evidence type="ECO:0000259" key="3">
    <source>
        <dbReference type="Pfam" id="PF24871"/>
    </source>
</evidence>
<organism evidence="4 5">
    <name type="scientific">Aedes albopictus</name>
    <name type="common">Asian tiger mosquito</name>
    <name type="synonym">Stegomyia albopicta</name>
    <dbReference type="NCBI Taxonomy" id="7160"/>
    <lineage>
        <taxon>Eukaryota</taxon>
        <taxon>Metazoa</taxon>
        <taxon>Ecdysozoa</taxon>
        <taxon>Arthropoda</taxon>
        <taxon>Hexapoda</taxon>
        <taxon>Insecta</taxon>
        <taxon>Pterygota</taxon>
        <taxon>Neoptera</taxon>
        <taxon>Endopterygota</taxon>
        <taxon>Diptera</taxon>
        <taxon>Nematocera</taxon>
        <taxon>Culicoidea</taxon>
        <taxon>Culicidae</taxon>
        <taxon>Culicinae</taxon>
        <taxon>Aedini</taxon>
        <taxon>Aedes</taxon>
        <taxon>Stegomyia</taxon>
    </lineage>
</organism>
<dbReference type="InterPro" id="IPR056769">
    <property type="entry name" value="Piezo_TM1-24"/>
</dbReference>
<feature type="region of interest" description="Disordered" evidence="1">
    <location>
        <begin position="404"/>
        <end position="441"/>
    </location>
</feature>
<dbReference type="PANTHER" id="PTHR47049:SF2">
    <property type="entry name" value="PIEZO-TYPE MECHANOSENSITIVE ION CHANNEL HOMOLOG"/>
    <property type="match status" value="1"/>
</dbReference>
<reference evidence="5" key="1">
    <citation type="journal article" date="2015" name="Proc. Natl. Acad. Sci. U.S.A.">
        <title>Genome sequence of the Asian Tiger mosquito, Aedes albopictus, reveals insights into its biology, genetics, and evolution.</title>
        <authorList>
            <person name="Chen X.G."/>
            <person name="Jiang X."/>
            <person name="Gu J."/>
            <person name="Xu M."/>
            <person name="Wu Y."/>
            <person name="Deng Y."/>
            <person name="Zhang C."/>
            <person name="Bonizzoni M."/>
            <person name="Dermauw W."/>
            <person name="Vontas J."/>
            <person name="Armbruster P."/>
            <person name="Huang X."/>
            <person name="Yang Y."/>
            <person name="Zhang H."/>
            <person name="He W."/>
            <person name="Peng H."/>
            <person name="Liu Y."/>
            <person name="Wu K."/>
            <person name="Chen J."/>
            <person name="Lirakis M."/>
            <person name="Topalis P."/>
            <person name="Van Leeuwen T."/>
            <person name="Hall A.B."/>
            <person name="Jiang X."/>
            <person name="Thorpe C."/>
            <person name="Mueller R.L."/>
            <person name="Sun C."/>
            <person name="Waterhouse R.M."/>
            <person name="Yan G."/>
            <person name="Tu Z.J."/>
            <person name="Fang X."/>
            <person name="James A.A."/>
        </authorList>
    </citation>
    <scope>NUCLEOTIDE SEQUENCE [LARGE SCALE GENOMIC DNA]</scope>
    <source>
        <strain evidence="5">Foshan</strain>
    </source>
</reference>
<evidence type="ECO:0000256" key="1">
    <source>
        <dbReference type="SAM" id="MobiDB-lite"/>
    </source>
</evidence>
<reference evidence="4" key="2">
    <citation type="submission" date="2025-05" db="UniProtKB">
        <authorList>
            <consortium name="EnsemblMetazoa"/>
        </authorList>
    </citation>
    <scope>IDENTIFICATION</scope>
    <source>
        <strain evidence="4">Foshan</strain>
    </source>
</reference>
<evidence type="ECO:0000313" key="5">
    <source>
        <dbReference type="Proteomes" id="UP000069940"/>
    </source>
</evidence>
<feature type="domain" description="Piezo TM1-24" evidence="3">
    <location>
        <begin position="26"/>
        <end position="331"/>
    </location>
</feature>
<sequence length="527" mass="59587">MANYFVCLVVQRLILPIIMAICCLMRPVGLSLPYLLFLFGLPFVPVATPRSIKGSAGLYFKLFISLSILLLVGQIAFQIVLIALGDQLIESCQFLEILLRHIGLVKFQDLNAAVVVYWISPEIIMSLTAVVVYVILRKLADGNIGSEQPASTSPSSLEAPEVVSLRCDPNPVSREKLAFLTKLGVLLSVAMLCLAAVLQPSVPSGIYFVIFLGSATWWACYKELDRAFGVVLRVTLVFLILHITGFLAYQNPWPQELLPANDTIARIFALTPIMSSSCDNLTDIRYVYFNSDLGSDYYLNPVVLMLCYYCISITSSLLMRPRMTEKEIKRQELFYQLESGVRLQRQISFRMQRKNILRKTLTSDRWRGAARKVKNVSSPLARRFYYHQPSPSKPRGRVLQLSVPSSPTAMSDVPDERTPLMRGGTRRVRDASTSDAQNTIPNDSIAMHTIGRKHVSEEEDTTSFFEQIMLATGNVANFIYKNSYIFTNVIMMTWSIMFHSWLTFVLLIWANLIWIMPNQRKNMLNSS</sequence>
<dbReference type="RefSeq" id="XP_062705406.1">
    <property type="nucleotide sequence ID" value="XM_062849422.1"/>
</dbReference>
<feature type="transmembrane region" description="Helical" evidence="2">
    <location>
        <begin position="489"/>
        <end position="516"/>
    </location>
</feature>
<dbReference type="EnsemblMetazoa" id="AALFPA23_007884.R10550">
    <property type="protein sequence ID" value="AALFPA23_007884.P10550"/>
    <property type="gene ID" value="AALFPA23_007884"/>
</dbReference>
<feature type="transmembrane region" description="Helical" evidence="2">
    <location>
        <begin position="297"/>
        <end position="319"/>
    </location>
</feature>
<feature type="transmembrane region" description="Helical" evidence="2">
    <location>
        <begin position="59"/>
        <end position="84"/>
    </location>
</feature>
<keyword evidence="5" id="KW-1185">Reference proteome</keyword>
<dbReference type="Proteomes" id="UP000069940">
    <property type="component" value="Unassembled WGS sequence"/>
</dbReference>